<proteinExistence type="predicted"/>
<evidence type="ECO:0000256" key="1">
    <source>
        <dbReference type="SAM" id="Phobius"/>
    </source>
</evidence>
<comment type="caution">
    <text evidence="2">The sequence shown here is derived from an EMBL/GenBank/DDBJ whole genome shotgun (WGS) entry which is preliminary data.</text>
</comment>
<accession>A0A151ZJY3</accession>
<reference evidence="2 3" key="1">
    <citation type="submission" date="2015-12" db="EMBL/GenBank/DDBJ databases">
        <title>Dictyostelia acquired genes for synthesis and detection of signals that induce cell-type specialization by lateral gene transfer from prokaryotes.</title>
        <authorList>
            <person name="Gloeckner G."/>
            <person name="Schaap P."/>
        </authorList>
    </citation>
    <scope>NUCLEOTIDE SEQUENCE [LARGE SCALE GENOMIC DNA]</scope>
    <source>
        <strain evidence="2 3">TK</strain>
    </source>
</reference>
<organism evidence="2 3">
    <name type="scientific">Tieghemostelium lacteum</name>
    <name type="common">Slime mold</name>
    <name type="synonym">Dictyostelium lacteum</name>
    <dbReference type="NCBI Taxonomy" id="361077"/>
    <lineage>
        <taxon>Eukaryota</taxon>
        <taxon>Amoebozoa</taxon>
        <taxon>Evosea</taxon>
        <taxon>Eumycetozoa</taxon>
        <taxon>Dictyostelia</taxon>
        <taxon>Dictyosteliales</taxon>
        <taxon>Raperosteliaceae</taxon>
        <taxon>Tieghemostelium</taxon>
    </lineage>
</organism>
<keyword evidence="1" id="KW-0812">Transmembrane</keyword>
<keyword evidence="1" id="KW-0472">Membrane</keyword>
<evidence type="ECO:0000313" key="2">
    <source>
        <dbReference type="EMBL" id="KYQ94311.1"/>
    </source>
</evidence>
<sequence>MIIVCPLAIAIIAFYFYYVKLSKKLKKILNSVNDVLTKNGIEIKLDLRVKIRNLSIHRHLLITGPIQMEIEQEIYNKHVSRITKPDVEALSINVTD</sequence>
<keyword evidence="3" id="KW-1185">Reference proteome</keyword>
<feature type="transmembrane region" description="Helical" evidence="1">
    <location>
        <begin position="6"/>
        <end position="21"/>
    </location>
</feature>
<evidence type="ECO:0000313" key="3">
    <source>
        <dbReference type="Proteomes" id="UP000076078"/>
    </source>
</evidence>
<name>A0A151ZJY3_TIELA</name>
<dbReference type="EMBL" id="LODT01000022">
    <property type="protein sequence ID" value="KYQ94311.1"/>
    <property type="molecule type" value="Genomic_DNA"/>
</dbReference>
<dbReference type="Proteomes" id="UP000076078">
    <property type="component" value="Unassembled WGS sequence"/>
</dbReference>
<dbReference type="InParanoid" id="A0A151ZJY3"/>
<keyword evidence="1" id="KW-1133">Transmembrane helix</keyword>
<dbReference type="AlphaFoldDB" id="A0A151ZJY3"/>
<gene>
    <name evidence="2" type="ORF">DLAC_11593</name>
</gene>
<protein>
    <submittedName>
        <fullName evidence="2">Uncharacterized protein</fullName>
    </submittedName>
</protein>